<sequence>MVGGQHWQDFVDNPQELQTNPYGDCMDRCLKILENGNYQYINEGLQTEYSEYQIKDNTVIPVSFE</sequence>
<dbReference type="EMBL" id="CP065728">
    <property type="protein sequence ID" value="QPT43928.1"/>
    <property type="molecule type" value="Genomic_DNA"/>
</dbReference>
<dbReference type="EMBL" id="LXTW01000032">
    <property type="protein sequence ID" value="OBX83413.1"/>
    <property type="molecule type" value="Genomic_DNA"/>
</dbReference>
<dbReference type="Proteomes" id="UP000594834">
    <property type="component" value="Chromosome"/>
</dbReference>
<organism evidence="1 3">
    <name type="scientific">Moraxella nonliquefaciens</name>
    <dbReference type="NCBI Taxonomy" id="478"/>
    <lineage>
        <taxon>Bacteria</taxon>
        <taxon>Pseudomonadati</taxon>
        <taxon>Pseudomonadota</taxon>
        <taxon>Gammaproteobacteria</taxon>
        <taxon>Moraxellales</taxon>
        <taxon>Moraxellaceae</taxon>
        <taxon>Moraxella</taxon>
    </lineage>
</organism>
<evidence type="ECO:0000313" key="2">
    <source>
        <dbReference type="EMBL" id="QPT43928.1"/>
    </source>
</evidence>
<reference evidence="1 3" key="1">
    <citation type="submission" date="2016-05" db="EMBL/GenBank/DDBJ databases">
        <title>Draft genome sequence of Moraxella nonliquefaciens CCUG 348T.</title>
        <authorList>
            <person name="Salva-Serra F."/>
            <person name="Engstrom-Jakobsson H."/>
            <person name="Thorell K."/>
            <person name="Gonzales-Siles L."/>
            <person name="Karlsson R."/>
            <person name="Boulund F."/>
            <person name="Engstrand L."/>
            <person name="Kristiansson E."/>
            <person name="Moore E."/>
        </authorList>
    </citation>
    <scope>NUCLEOTIDE SEQUENCE [LARGE SCALE GENOMIC DNA]</scope>
    <source>
        <strain evidence="1 3">CCUG 348</strain>
    </source>
</reference>
<evidence type="ECO:0000313" key="4">
    <source>
        <dbReference type="Proteomes" id="UP000594834"/>
    </source>
</evidence>
<dbReference type="AlphaFoldDB" id="A0A1B8QIX9"/>
<accession>A0A1B8QIX9</accession>
<protein>
    <submittedName>
        <fullName evidence="1">Uncharacterized protein</fullName>
    </submittedName>
</protein>
<name>A0A1B8QIX9_MORNO</name>
<reference evidence="2 4" key="2">
    <citation type="submission" date="2020-12" db="EMBL/GenBank/DDBJ databases">
        <title>FDA dAtabase for Regulatory Grade micrObial Sequences (FDA-ARGOS): Supporting development and validation of Infectious Disease Dx tests.</title>
        <authorList>
            <person name="Sproer C."/>
            <person name="Gronow S."/>
            <person name="Severitt S."/>
            <person name="Schroder I."/>
            <person name="Tallon L."/>
            <person name="Sadzewicz L."/>
            <person name="Zhao X."/>
            <person name="Boylan J."/>
            <person name="Ott S."/>
            <person name="Bowen H."/>
            <person name="Vavikolanu K."/>
            <person name="Mehta A."/>
            <person name="Aluvathingal J."/>
            <person name="Nadendla S."/>
            <person name="Lowell S."/>
            <person name="Myers T."/>
            <person name="Yan Y."/>
            <person name="Sichtig H."/>
        </authorList>
    </citation>
    <scope>NUCLEOTIDE SEQUENCE [LARGE SCALE GENOMIC DNA]</scope>
    <source>
        <strain evidence="2 4">FDAARGOS_869</strain>
    </source>
</reference>
<dbReference type="Proteomes" id="UP000092575">
    <property type="component" value="Unassembled WGS sequence"/>
</dbReference>
<gene>
    <name evidence="1" type="ORF">A7456_05135</name>
    <name evidence="2" type="ORF">I6G26_07555</name>
</gene>
<keyword evidence="4" id="KW-1185">Reference proteome</keyword>
<dbReference type="RefSeq" id="WP_067009608.1">
    <property type="nucleotide sequence ID" value="NZ_CP065728.1"/>
</dbReference>
<proteinExistence type="predicted"/>
<evidence type="ECO:0000313" key="1">
    <source>
        <dbReference type="EMBL" id="OBX83413.1"/>
    </source>
</evidence>
<evidence type="ECO:0000313" key="3">
    <source>
        <dbReference type="Proteomes" id="UP000092575"/>
    </source>
</evidence>